<gene>
    <name evidence="7" type="ORF">AMOR_29080</name>
</gene>
<evidence type="ECO:0000256" key="1">
    <source>
        <dbReference type="ARBA" id="ARBA00004651"/>
    </source>
</evidence>
<evidence type="ECO:0000313" key="7">
    <source>
        <dbReference type="EMBL" id="BDG03912.1"/>
    </source>
</evidence>
<accession>A0ABN6MSH9</accession>
<keyword evidence="3 6" id="KW-0812">Transmembrane</keyword>
<feature type="transmembrane region" description="Helical" evidence="6">
    <location>
        <begin position="418"/>
        <end position="437"/>
    </location>
</feature>
<feature type="transmembrane region" description="Helical" evidence="6">
    <location>
        <begin position="83"/>
        <end position="104"/>
    </location>
</feature>
<feature type="transmembrane region" description="Helical" evidence="6">
    <location>
        <begin position="205"/>
        <end position="223"/>
    </location>
</feature>
<evidence type="ECO:0000313" key="8">
    <source>
        <dbReference type="Proteomes" id="UP001162891"/>
    </source>
</evidence>
<feature type="transmembrane region" description="Helical" evidence="6">
    <location>
        <begin position="116"/>
        <end position="135"/>
    </location>
</feature>
<dbReference type="RefSeq" id="WP_248352287.1">
    <property type="nucleotide sequence ID" value="NZ_AP025591.1"/>
</dbReference>
<dbReference type="Pfam" id="PF13440">
    <property type="entry name" value="Polysacc_synt_3"/>
    <property type="match status" value="1"/>
</dbReference>
<dbReference type="PANTHER" id="PTHR30250">
    <property type="entry name" value="PST FAMILY PREDICTED COLANIC ACID TRANSPORTER"/>
    <property type="match status" value="1"/>
</dbReference>
<comment type="subcellular location">
    <subcellularLocation>
        <location evidence="1">Cell membrane</location>
        <topology evidence="1">Multi-pass membrane protein</topology>
    </subcellularLocation>
</comment>
<keyword evidence="5 6" id="KW-0472">Membrane</keyword>
<evidence type="ECO:0008006" key="9">
    <source>
        <dbReference type="Google" id="ProtNLM"/>
    </source>
</evidence>
<evidence type="ECO:0000256" key="5">
    <source>
        <dbReference type="ARBA" id="ARBA00023136"/>
    </source>
</evidence>
<evidence type="ECO:0000256" key="2">
    <source>
        <dbReference type="ARBA" id="ARBA00022475"/>
    </source>
</evidence>
<keyword evidence="4 6" id="KW-1133">Transmembrane helix</keyword>
<proteinExistence type="predicted"/>
<reference evidence="8" key="1">
    <citation type="journal article" date="2022" name="Int. J. Syst. Evol. Microbiol.">
        <title>Anaeromyxobacter oryzae sp. nov., Anaeromyxobacter diazotrophicus sp. nov. and Anaeromyxobacter paludicola sp. nov., isolated from paddy soils.</title>
        <authorList>
            <person name="Itoh H."/>
            <person name="Xu Z."/>
            <person name="Mise K."/>
            <person name="Masuda Y."/>
            <person name="Ushijima N."/>
            <person name="Hayakawa C."/>
            <person name="Shiratori Y."/>
            <person name="Senoo K."/>
        </authorList>
    </citation>
    <scope>NUCLEOTIDE SEQUENCE [LARGE SCALE GENOMIC DNA]</scope>
    <source>
        <strain evidence="8">Red232</strain>
    </source>
</reference>
<feature type="transmembrane region" description="Helical" evidence="6">
    <location>
        <begin position="229"/>
        <end position="249"/>
    </location>
</feature>
<name>A0ABN6MSH9_9BACT</name>
<dbReference type="Proteomes" id="UP001162891">
    <property type="component" value="Chromosome"/>
</dbReference>
<feature type="transmembrane region" description="Helical" evidence="6">
    <location>
        <begin position="47"/>
        <end position="68"/>
    </location>
</feature>
<feature type="transmembrane region" description="Helical" evidence="6">
    <location>
        <begin position="171"/>
        <end position="193"/>
    </location>
</feature>
<keyword evidence="2" id="KW-1003">Cell membrane</keyword>
<evidence type="ECO:0000256" key="3">
    <source>
        <dbReference type="ARBA" id="ARBA00022692"/>
    </source>
</evidence>
<dbReference type="InterPro" id="IPR050833">
    <property type="entry name" value="Poly_Biosynth_Transport"/>
</dbReference>
<feature type="transmembrane region" description="Helical" evidence="6">
    <location>
        <begin position="292"/>
        <end position="318"/>
    </location>
</feature>
<dbReference type="PANTHER" id="PTHR30250:SF11">
    <property type="entry name" value="O-ANTIGEN TRANSPORTER-RELATED"/>
    <property type="match status" value="1"/>
</dbReference>
<feature type="transmembrane region" description="Helical" evidence="6">
    <location>
        <begin position="355"/>
        <end position="377"/>
    </location>
</feature>
<feature type="transmembrane region" description="Helical" evidence="6">
    <location>
        <begin position="443"/>
        <end position="461"/>
    </location>
</feature>
<sequence length="490" mass="51792">MADSILARARPLMLARLAGAALTFAVPMVLARTLVPASYGTFKQGWLLSQTLALVLPMGLTQSLYYFVPREPERRDRYVSETLWITLALGAVAAALVLAARPLVQRGFDNAELTRNLPWVAAFTGLYLAGAALDVAWNAQGRVGSAALARVGTEVARALGMVIGARLTGSVVGVFAGITAATFLRAAVTVWVLGRRHGFAFDLAVLRRQAAYALPFGAAFLLIVPQQQYHQYAVAAAVSAAAFAVYSVGTFQLPIIDILYTPVSELLQISLAEQEGAGRPPRAGLALFHEAVLQLSFAFVPLMGLLLVAAPALIGFLFSPRYAGAVPIFRLAVLQVALAALPLDGVMRARAQNRFMLVLSGFKLAATVALVTAGLALRGPAGALGGWILAEAISRVVMLARAARLFEARLRAVLPFRALARQAIATAVAMPVAWLACQASGPAFLRLAACGIAFAAGYLGLSWARGWLPAGWVGLFRARRARPAPAATET</sequence>
<dbReference type="EMBL" id="AP025591">
    <property type="protein sequence ID" value="BDG03912.1"/>
    <property type="molecule type" value="Genomic_DNA"/>
</dbReference>
<organism evidence="7 8">
    <name type="scientific">Anaeromyxobacter oryzae</name>
    <dbReference type="NCBI Taxonomy" id="2918170"/>
    <lineage>
        <taxon>Bacteria</taxon>
        <taxon>Pseudomonadati</taxon>
        <taxon>Myxococcota</taxon>
        <taxon>Myxococcia</taxon>
        <taxon>Myxococcales</taxon>
        <taxon>Cystobacterineae</taxon>
        <taxon>Anaeromyxobacteraceae</taxon>
        <taxon>Anaeromyxobacter</taxon>
    </lineage>
</organism>
<protein>
    <recommendedName>
        <fullName evidence="9">Polysaccharide biosynthesis protein</fullName>
    </recommendedName>
</protein>
<evidence type="ECO:0000256" key="6">
    <source>
        <dbReference type="SAM" id="Phobius"/>
    </source>
</evidence>
<keyword evidence="8" id="KW-1185">Reference proteome</keyword>
<evidence type="ECO:0000256" key="4">
    <source>
        <dbReference type="ARBA" id="ARBA00022989"/>
    </source>
</evidence>